<dbReference type="InterPro" id="IPR057012">
    <property type="entry name" value="ULT1/2_Znf"/>
</dbReference>
<dbReference type="OrthoDB" id="660341at2759"/>
<protein>
    <recommendedName>
        <fullName evidence="2">SAND domain-containing protein</fullName>
    </recommendedName>
</protein>
<dbReference type="AlphaFoldDB" id="A0A843UN79"/>
<evidence type="ECO:0000313" key="4">
    <source>
        <dbReference type="Proteomes" id="UP000652761"/>
    </source>
</evidence>
<feature type="compositionally biased region" description="Basic and acidic residues" evidence="1">
    <location>
        <begin position="59"/>
        <end position="77"/>
    </location>
</feature>
<dbReference type="InterPro" id="IPR057011">
    <property type="entry name" value="ULT1/2_SAND"/>
</dbReference>
<sequence>MSISLVSGREGSRPCLGSRNPLPRQNSSLSSLPSLPTHVFLPRIPRRPSRRHRPRASARAREGGERVELGGKVEGASDGKALGEGGGDGRGDVHLAIGFSVRGVRGEGLLLPRSTVRKYSKARTFGNLEASRRPLEGYPSDISSVFWRYPQKGSPLRPTPPPPLRLPRCALLVWEYWRGLRAVLPLPLLLVPPTPRSSCTKERGARRDTLDGSPQFLAFCAPLRKSRPFSAAEIAMAANGVEDGGVVMFTDEELSEISGLKGGEDYIEVTCGCTSRRYGDAVGRLRVFASGDLEITCECTPGCQEDKLTPAAFEKHSGRETARRWKSNVWVIAKGEKVALCKTALLKYYNQASKSNNGSHKGHSGRLFHRDEFIRCTNCNKERRFRLRTKEECRIHHDALANQNWKCADMPCDRITCDDEEERASRKNYRGCSRSPLCTGCTACVCFGCELCRFSDCSCQVCIDFMRNA</sequence>
<feature type="compositionally biased region" description="Low complexity" evidence="1">
    <location>
        <begin position="21"/>
        <end position="36"/>
    </location>
</feature>
<comment type="caution">
    <text evidence="3">The sequence shown here is derived from an EMBL/GenBank/DDBJ whole genome shotgun (WGS) entry which is preliminary data.</text>
</comment>
<dbReference type="PANTHER" id="PTHR34053">
    <property type="entry name" value="PROTEIN ULTRAPETALA 1"/>
    <property type="match status" value="1"/>
</dbReference>
<dbReference type="GO" id="GO:0005634">
    <property type="term" value="C:nucleus"/>
    <property type="evidence" value="ECO:0007669"/>
    <property type="project" value="TreeGrafter"/>
</dbReference>
<reference evidence="3" key="1">
    <citation type="submission" date="2017-07" db="EMBL/GenBank/DDBJ databases">
        <title>Taro Niue Genome Assembly and Annotation.</title>
        <authorList>
            <person name="Atibalentja N."/>
            <person name="Keating K."/>
            <person name="Fields C.J."/>
        </authorList>
    </citation>
    <scope>NUCLEOTIDE SEQUENCE</scope>
    <source>
        <strain evidence="3">Niue_2</strain>
        <tissue evidence="3">Leaf</tissue>
    </source>
</reference>
<dbReference type="GO" id="GO:0005829">
    <property type="term" value="C:cytosol"/>
    <property type="evidence" value="ECO:0007669"/>
    <property type="project" value="TreeGrafter"/>
</dbReference>
<gene>
    <name evidence="3" type="ORF">Taro_016213</name>
</gene>
<organism evidence="3 4">
    <name type="scientific">Colocasia esculenta</name>
    <name type="common">Wild taro</name>
    <name type="synonym">Arum esculentum</name>
    <dbReference type="NCBI Taxonomy" id="4460"/>
    <lineage>
        <taxon>Eukaryota</taxon>
        <taxon>Viridiplantae</taxon>
        <taxon>Streptophyta</taxon>
        <taxon>Embryophyta</taxon>
        <taxon>Tracheophyta</taxon>
        <taxon>Spermatophyta</taxon>
        <taxon>Magnoliopsida</taxon>
        <taxon>Liliopsida</taxon>
        <taxon>Araceae</taxon>
        <taxon>Aroideae</taxon>
        <taxon>Colocasieae</taxon>
        <taxon>Colocasia</taxon>
    </lineage>
</organism>
<dbReference type="PROSITE" id="PS50864">
    <property type="entry name" value="SAND"/>
    <property type="match status" value="1"/>
</dbReference>
<keyword evidence="4" id="KW-1185">Reference proteome</keyword>
<evidence type="ECO:0000259" key="2">
    <source>
        <dbReference type="PROSITE" id="PS50864"/>
    </source>
</evidence>
<name>A0A843UN79_COLES</name>
<proteinExistence type="predicted"/>
<accession>A0A843UN79</accession>
<dbReference type="InterPro" id="IPR020533">
    <property type="entry name" value="Developmental_reg_ULTRAPETALA"/>
</dbReference>
<dbReference type="PANTHER" id="PTHR34053:SF1">
    <property type="entry name" value="PROTEIN ULTRAPETALA 1"/>
    <property type="match status" value="1"/>
</dbReference>
<feature type="compositionally biased region" description="Basic residues" evidence="1">
    <location>
        <begin position="44"/>
        <end position="58"/>
    </location>
</feature>
<dbReference type="Proteomes" id="UP000652761">
    <property type="component" value="Unassembled WGS sequence"/>
</dbReference>
<feature type="domain" description="SAND" evidence="2">
    <location>
        <begin position="252"/>
        <end position="356"/>
    </location>
</feature>
<feature type="region of interest" description="Disordered" evidence="1">
    <location>
        <begin position="1"/>
        <end position="87"/>
    </location>
</feature>
<evidence type="ECO:0000313" key="3">
    <source>
        <dbReference type="EMBL" id="MQL83716.1"/>
    </source>
</evidence>
<evidence type="ECO:0000256" key="1">
    <source>
        <dbReference type="SAM" id="MobiDB-lite"/>
    </source>
</evidence>
<dbReference type="Pfam" id="PF23292">
    <property type="entry name" value="SAND_ULT1"/>
    <property type="match status" value="1"/>
</dbReference>
<dbReference type="GO" id="GO:0003677">
    <property type="term" value="F:DNA binding"/>
    <property type="evidence" value="ECO:0007669"/>
    <property type="project" value="InterPro"/>
</dbReference>
<dbReference type="InterPro" id="IPR000770">
    <property type="entry name" value="SAND_dom"/>
</dbReference>
<dbReference type="EMBL" id="NMUH01000713">
    <property type="protein sequence ID" value="MQL83716.1"/>
    <property type="molecule type" value="Genomic_DNA"/>
</dbReference>
<dbReference type="Pfam" id="PF23293">
    <property type="entry name" value="zf_ULT1"/>
    <property type="match status" value="1"/>
</dbReference>